<organism evidence="6 7">
    <name type="scientific">Azospirillum doebereinerae</name>
    <dbReference type="NCBI Taxonomy" id="92933"/>
    <lineage>
        <taxon>Bacteria</taxon>
        <taxon>Pseudomonadati</taxon>
        <taxon>Pseudomonadota</taxon>
        <taxon>Alphaproteobacteria</taxon>
        <taxon>Rhodospirillales</taxon>
        <taxon>Azospirillaceae</taxon>
        <taxon>Azospirillum</taxon>
    </lineage>
</organism>
<evidence type="ECO:0000259" key="4">
    <source>
        <dbReference type="Pfam" id="PF00669"/>
    </source>
</evidence>
<keyword evidence="3" id="KW-0964">Secreted</keyword>
<keyword evidence="7" id="KW-1185">Reference proteome</keyword>
<dbReference type="Pfam" id="PF00700">
    <property type="entry name" value="Flagellin_C"/>
    <property type="match status" value="1"/>
</dbReference>
<dbReference type="EMBL" id="RZIJ01000020">
    <property type="protein sequence ID" value="RUQ66562.1"/>
    <property type="molecule type" value="Genomic_DNA"/>
</dbReference>
<evidence type="ECO:0000256" key="2">
    <source>
        <dbReference type="ARBA" id="ARBA00023143"/>
    </source>
</evidence>
<dbReference type="InterPro" id="IPR001492">
    <property type="entry name" value="Flagellin"/>
</dbReference>
<dbReference type="GO" id="GO:0005576">
    <property type="term" value="C:extracellular region"/>
    <property type="evidence" value="ECO:0007669"/>
    <property type="project" value="UniProtKB-SubCell"/>
</dbReference>
<accession>A0A3S0WJP3</accession>
<dbReference type="GO" id="GO:0005198">
    <property type="term" value="F:structural molecule activity"/>
    <property type="evidence" value="ECO:0007669"/>
    <property type="project" value="UniProtKB-UniRule"/>
</dbReference>
<feature type="domain" description="Flagellin C-terminal" evidence="5">
    <location>
        <begin position="292"/>
        <end position="367"/>
    </location>
</feature>
<dbReference type="Pfam" id="PF00669">
    <property type="entry name" value="Flagellin_N"/>
    <property type="match status" value="1"/>
</dbReference>
<dbReference type="Proteomes" id="UP000280346">
    <property type="component" value="Unassembled WGS sequence"/>
</dbReference>
<dbReference type="AlphaFoldDB" id="A0A3S0WJP3"/>
<name>A0A3S0WJP3_9PROT</name>
<evidence type="ECO:0000256" key="1">
    <source>
        <dbReference type="ARBA" id="ARBA00005709"/>
    </source>
</evidence>
<keyword evidence="2 3" id="KW-0975">Bacterial flagellum</keyword>
<reference evidence="6 7" key="1">
    <citation type="submission" date="2018-12" db="EMBL/GenBank/DDBJ databases">
        <authorList>
            <person name="Yang Y."/>
        </authorList>
    </citation>
    <scope>NUCLEOTIDE SEQUENCE [LARGE SCALE GENOMIC DNA]</scope>
    <source>
        <strain evidence="6 7">GSF71</strain>
    </source>
</reference>
<dbReference type="SUPFAM" id="SSF64518">
    <property type="entry name" value="Phase 1 flagellin"/>
    <property type="match status" value="1"/>
</dbReference>
<sequence>MLYNTLSTLGMSRRLQTTMTQLQMDMVRANEELSTGVHADVSATIGARTGRDIALRNLFDRTEEYLKTTALLDGRMGTMDSAMTSILTAGTDLLATASTGLGQQAPTGVSLQNKAKATLDQIVGMLNAASGNAYLFAGTAVEGPPMRAVDGDKSGLPSPMQIVRDAITAATGGSAMPTTAAQTAAVIATLDNLFAVRDPATAAPAPLTDTYEGGFYTGTTAMQAGGAASPRITGRPADATSVAYGVQANDQTFRDLLQGAYMLAAVDTSTMEPAAYKDYIEEAVSKMSKGLGDLRQATALLGIQRNQIAAVTEQHQTQKTILNLQIDNLEGVDYAEASTRISHLEAQIDATASATARIAKMHLTNYL</sequence>
<evidence type="ECO:0000256" key="3">
    <source>
        <dbReference type="RuleBase" id="RU362073"/>
    </source>
</evidence>
<comment type="similarity">
    <text evidence="1 3">Belongs to the bacterial flagellin family.</text>
</comment>
<comment type="caution">
    <text evidence="6">The sequence shown here is derived from an EMBL/GenBank/DDBJ whole genome shotgun (WGS) entry which is preliminary data.</text>
</comment>
<evidence type="ECO:0000259" key="5">
    <source>
        <dbReference type="Pfam" id="PF00700"/>
    </source>
</evidence>
<comment type="subcellular location">
    <subcellularLocation>
        <location evidence="3">Secreted</location>
    </subcellularLocation>
    <subcellularLocation>
        <location evidence="3">Bacterial flagellum</location>
    </subcellularLocation>
</comment>
<dbReference type="Gene3D" id="1.20.1330.10">
    <property type="entry name" value="f41 fragment of flagellin, N-terminal domain"/>
    <property type="match status" value="1"/>
</dbReference>
<keyword evidence="6" id="KW-0282">Flagellum</keyword>
<keyword evidence="6" id="KW-0966">Cell projection</keyword>
<dbReference type="GO" id="GO:0009288">
    <property type="term" value="C:bacterial-type flagellum"/>
    <property type="evidence" value="ECO:0007669"/>
    <property type="project" value="UniProtKB-SubCell"/>
</dbReference>
<evidence type="ECO:0000313" key="7">
    <source>
        <dbReference type="Proteomes" id="UP000280346"/>
    </source>
</evidence>
<dbReference type="PANTHER" id="PTHR42792:SF1">
    <property type="entry name" value="FLAGELLAR HOOK-ASSOCIATED PROTEIN 3"/>
    <property type="match status" value="1"/>
</dbReference>
<dbReference type="InterPro" id="IPR001029">
    <property type="entry name" value="Flagellin_N"/>
</dbReference>
<dbReference type="InterPro" id="IPR046358">
    <property type="entry name" value="Flagellin_C"/>
</dbReference>
<dbReference type="PANTHER" id="PTHR42792">
    <property type="entry name" value="FLAGELLIN"/>
    <property type="match status" value="1"/>
</dbReference>
<dbReference type="OrthoDB" id="7312911at2"/>
<dbReference type="RefSeq" id="WP_127002002.1">
    <property type="nucleotide sequence ID" value="NZ_JBNPXW010000018.1"/>
</dbReference>
<protein>
    <recommendedName>
        <fullName evidence="3">Flagellin</fullName>
    </recommendedName>
</protein>
<gene>
    <name evidence="6" type="ORF">EJ913_22285</name>
</gene>
<proteinExistence type="inferred from homology"/>
<feature type="domain" description="Flagellin N-terminal" evidence="4">
    <location>
        <begin position="7"/>
        <end position="139"/>
    </location>
</feature>
<keyword evidence="6" id="KW-0969">Cilium</keyword>
<evidence type="ECO:0000313" key="6">
    <source>
        <dbReference type="EMBL" id="RUQ66562.1"/>
    </source>
</evidence>
<comment type="function">
    <text evidence="3">Flagellin is the subunit protein which polymerizes to form the filaments of bacterial flagella.</text>
</comment>